<evidence type="ECO:0000256" key="11">
    <source>
        <dbReference type="ARBA" id="ARBA00025581"/>
    </source>
</evidence>
<dbReference type="PANTHER" id="PTHR13097">
    <property type="entry name" value="TRANSCRIPTION INITIATION FACTOR IIE, ALPHA SUBUNIT"/>
    <property type="match status" value="1"/>
</dbReference>
<organism evidence="17 18">
    <name type="scientific">Latimeria chalumnae</name>
    <name type="common">Coelacanth</name>
    <dbReference type="NCBI Taxonomy" id="7897"/>
    <lineage>
        <taxon>Eukaryota</taxon>
        <taxon>Metazoa</taxon>
        <taxon>Chordata</taxon>
        <taxon>Craniata</taxon>
        <taxon>Vertebrata</taxon>
        <taxon>Euteleostomi</taxon>
        <taxon>Coelacanthiformes</taxon>
        <taxon>Coelacanthidae</taxon>
        <taxon>Latimeria</taxon>
    </lineage>
</organism>
<proteinExistence type="inferred from homology"/>
<dbReference type="EMBL" id="AFYH01171530">
    <property type="status" value="NOT_ANNOTATED_CDS"/>
    <property type="molecule type" value="Genomic_DNA"/>
</dbReference>
<evidence type="ECO:0000256" key="10">
    <source>
        <dbReference type="ARBA" id="ARBA00023242"/>
    </source>
</evidence>
<comment type="similarity">
    <text evidence="2">Belongs to the TFIIE alpha subunit family.</text>
</comment>
<keyword evidence="5" id="KW-0863">Zinc-finger</keyword>
<dbReference type="Gene3D" id="6.10.140.1250">
    <property type="match status" value="1"/>
</dbReference>
<evidence type="ECO:0000259" key="16">
    <source>
        <dbReference type="PROSITE" id="PS51344"/>
    </source>
</evidence>
<dbReference type="EMBL" id="AFYH01171529">
    <property type="status" value="NOT_ANNOTATED_CDS"/>
    <property type="molecule type" value="Genomic_DNA"/>
</dbReference>
<gene>
    <name evidence="17" type="primary">LOC102355331</name>
</gene>
<dbReference type="InParanoid" id="H3ALB9"/>
<evidence type="ECO:0000256" key="5">
    <source>
        <dbReference type="ARBA" id="ARBA00022771"/>
    </source>
</evidence>
<evidence type="ECO:0000256" key="8">
    <source>
        <dbReference type="ARBA" id="ARBA00023015"/>
    </source>
</evidence>
<dbReference type="GO" id="GO:0005673">
    <property type="term" value="C:transcription factor TFIIE complex"/>
    <property type="evidence" value="ECO:0007669"/>
    <property type="project" value="TreeGrafter"/>
</dbReference>
<evidence type="ECO:0000313" key="17">
    <source>
        <dbReference type="Ensembl" id="ENSLACP00000010440.1"/>
    </source>
</evidence>
<evidence type="ECO:0000256" key="1">
    <source>
        <dbReference type="ARBA" id="ARBA00004123"/>
    </source>
</evidence>
<evidence type="ECO:0000256" key="4">
    <source>
        <dbReference type="ARBA" id="ARBA00022723"/>
    </source>
</evidence>
<dbReference type="OMA" id="ILIRYPC"/>
<reference evidence="18" key="1">
    <citation type="submission" date="2011-08" db="EMBL/GenBank/DDBJ databases">
        <title>The draft genome of Latimeria chalumnae.</title>
        <authorList>
            <person name="Di Palma F."/>
            <person name="Alfoldi J."/>
            <person name="Johnson J."/>
            <person name="Berlin A."/>
            <person name="Gnerre S."/>
            <person name="Jaffe D."/>
            <person name="MacCallum I."/>
            <person name="Young S."/>
            <person name="Walker B.J."/>
            <person name="Lander E."/>
            <person name="Lindblad-Toh K."/>
        </authorList>
    </citation>
    <scope>NUCLEOTIDE SEQUENCE [LARGE SCALE GENOMIC DNA]</scope>
    <source>
        <strain evidence="18">Wild caught</strain>
    </source>
</reference>
<dbReference type="Pfam" id="PF02002">
    <property type="entry name" value="TFIIE_alpha"/>
    <property type="match status" value="1"/>
</dbReference>
<dbReference type="Proteomes" id="UP000008672">
    <property type="component" value="Unassembled WGS sequence"/>
</dbReference>
<dbReference type="GeneTree" id="ENSGT00390000016696"/>
<feature type="region of interest" description="Disordered" evidence="15">
    <location>
        <begin position="333"/>
        <end position="392"/>
    </location>
</feature>
<keyword evidence="7" id="KW-0007">Acetylation</keyword>
<dbReference type="STRING" id="7897.ENSLACP00000010440"/>
<dbReference type="GO" id="GO:0006367">
    <property type="term" value="P:transcription initiation at RNA polymerase II promoter"/>
    <property type="evidence" value="ECO:0007669"/>
    <property type="project" value="InterPro"/>
</dbReference>
<evidence type="ECO:0000256" key="14">
    <source>
        <dbReference type="ARBA" id="ARBA00080958"/>
    </source>
</evidence>
<dbReference type="AlphaFoldDB" id="H3ALB9"/>
<keyword evidence="18" id="KW-1185">Reference proteome</keyword>
<keyword evidence="4" id="KW-0479">Metal-binding</keyword>
<dbReference type="Gene3D" id="3.30.40.10">
    <property type="entry name" value="Zinc/RING finger domain, C3HC4 (zinc finger)"/>
    <property type="match status" value="1"/>
</dbReference>
<dbReference type="FunFam" id="3.30.40.10:FF:000087">
    <property type="entry name" value="General transcription factor IIE subunit 1"/>
    <property type="match status" value="1"/>
</dbReference>
<dbReference type="PANTHER" id="PTHR13097:SF10">
    <property type="entry name" value="HTH TFE_IIEALPHA-TYPE DOMAIN-CONTAINING PROTEIN"/>
    <property type="match status" value="1"/>
</dbReference>
<sequence length="426" mass="48879">MGDQEVLTEVPAALKRLAKYVVRGFYGVEYSLALDILIRYPCVKEDDLLQLLKFDKKQLRAILNTLKLDKFIKCQMRIETLPNGKSMRCSYFYINYKLLVDVVKYRLDHVRRKIEADERDSTIRSSFQCPACLSSYTDLEVNQLFDPHTGTFHCTYCNTEVEEDTSGLAKRDASTLLARFNEQIEPIYALLRETEDLLLPFDLLEPQPTEIPELALRYQFSSANYNSFINLKGYVEKWSDKSSTINDMYTQNVVIDGEDADSKMRVQEKPKAQPIWMSESTMVYGFYIDSELKEGLQKSETLDENVNTKDTTVEEDEVIRTLLIHERKSALAPGGSLVSKINPSESGSDPSESEGETKKKKVEVTRPENAETEQEDEEEDPTVMVAGQPHLCSEVSQHPDLVSFMTEGEREVYIRVSQQMFQSMYD</sequence>
<dbReference type="PROSITE" id="PS51344">
    <property type="entry name" value="HTH_TFE_IIE"/>
    <property type="match status" value="1"/>
</dbReference>
<comment type="function">
    <text evidence="11">Recruits TFIIH to the initiation complex and stimulates the RNA polymerase II C-terminal domain kinase and DNA-dependent ATPase activities of TFIIH. Both TFIIH and TFIIE are required for promoter clearance by RNA polymerase.</text>
</comment>
<dbReference type="SUPFAM" id="SSF57783">
    <property type="entry name" value="Zinc beta-ribbon"/>
    <property type="match status" value="1"/>
</dbReference>
<feature type="domain" description="HTH TFE/IIEalpha-type" evidence="16">
    <location>
        <begin position="14"/>
        <end position="104"/>
    </location>
</feature>
<evidence type="ECO:0000256" key="7">
    <source>
        <dbReference type="ARBA" id="ARBA00022990"/>
    </source>
</evidence>
<dbReference type="Pfam" id="PF11521">
    <property type="entry name" value="TFIIE-A_C"/>
    <property type="match status" value="1"/>
</dbReference>
<evidence type="ECO:0000256" key="6">
    <source>
        <dbReference type="ARBA" id="ARBA00022833"/>
    </source>
</evidence>
<keyword evidence="6" id="KW-0862">Zinc</keyword>
<dbReference type="InterPro" id="IPR002853">
    <property type="entry name" value="TFIIE_asu"/>
</dbReference>
<dbReference type="Ensembl" id="ENSLACT00000010519.1">
    <property type="protein sequence ID" value="ENSLACP00000010440.1"/>
    <property type="gene ID" value="ENSLACG00000009198.1"/>
</dbReference>
<keyword evidence="8" id="KW-0805">Transcription regulation</keyword>
<dbReference type="eggNOG" id="KOG2593">
    <property type="taxonomic scope" value="Eukaryota"/>
</dbReference>
<feature type="compositionally biased region" description="Acidic residues" evidence="15">
    <location>
        <begin position="370"/>
        <end position="381"/>
    </location>
</feature>
<evidence type="ECO:0000256" key="2">
    <source>
        <dbReference type="ARBA" id="ARBA00008947"/>
    </source>
</evidence>
<comment type="subcellular location">
    <subcellularLocation>
        <location evidence="1">Nucleus</location>
    </subcellularLocation>
</comment>
<keyword evidence="3" id="KW-0597">Phosphoprotein</keyword>
<accession>H3ALB9</accession>
<dbReference type="GO" id="GO:0008270">
    <property type="term" value="F:zinc ion binding"/>
    <property type="evidence" value="ECO:0007669"/>
    <property type="project" value="UniProtKB-KW"/>
</dbReference>
<evidence type="ECO:0000256" key="3">
    <source>
        <dbReference type="ARBA" id="ARBA00022553"/>
    </source>
</evidence>
<protein>
    <recommendedName>
        <fullName evidence="13">General transcription factor IIE subunit 1</fullName>
    </recommendedName>
    <alternativeName>
        <fullName evidence="14">Transcription initiation factor IIE subunit alpha</fullName>
    </alternativeName>
</protein>
<dbReference type="SMART" id="SM00531">
    <property type="entry name" value="TFIIE"/>
    <property type="match status" value="1"/>
</dbReference>
<dbReference type="InterPro" id="IPR021600">
    <property type="entry name" value="TFIIE_asu_C"/>
</dbReference>
<evidence type="ECO:0000256" key="9">
    <source>
        <dbReference type="ARBA" id="ARBA00023163"/>
    </source>
</evidence>
<evidence type="ECO:0000256" key="13">
    <source>
        <dbReference type="ARBA" id="ARBA00073913"/>
    </source>
</evidence>
<reference evidence="17" key="3">
    <citation type="submission" date="2025-09" db="UniProtKB">
        <authorList>
            <consortium name="Ensembl"/>
        </authorList>
    </citation>
    <scope>IDENTIFICATION</scope>
</reference>
<keyword evidence="10" id="KW-0539">Nucleus</keyword>
<dbReference type="InterPro" id="IPR024550">
    <property type="entry name" value="TFIIEa/SarR/Rpc3_HTH_dom"/>
</dbReference>
<dbReference type="HOGENOM" id="CLU_051021_1_0_1"/>
<evidence type="ECO:0000256" key="15">
    <source>
        <dbReference type="SAM" id="MobiDB-lite"/>
    </source>
</evidence>
<comment type="subunit">
    <text evidence="12">Tetramer of two alpha and two beta chains. Interacts with TAF6/TAFII80. Interacts with ATF7IP. Interacts with SND1. Part of TBP-based Pol II pre-initiation complex (PIC), in which Pol II core assembles with general transcription factors and other specific initiation factors including GTF2E1, GTF2E2, GTF2F1, GTF2F2, TCEA1, ERCC2, ERCC3, GTF2H2, GTF2H3, GTF2H4, GTF2H5, GTF2A1, GTF2A2, GTF2B and TBP; this large multi-subunit PIC complex mediates DNA unwinding and targets Pol II core to the transcription start site where the first phosphodiester bond forms.</text>
</comment>
<dbReference type="InterPro" id="IPR013083">
    <property type="entry name" value="Znf_RING/FYVE/PHD"/>
</dbReference>
<keyword evidence="9" id="KW-0804">Transcription</keyword>
<evidence type="ECO:0000313" key="18">
    <source>
        <dbReference type="Proteomes" id="UP000008672"/>
    </source>
</evidence>
<name>H3ALB9_LATCH</name>
<evidence type="ECO:0000256" key="12">
    <source>
        <dbReference type="ARBA" id="ARBA00065242"/>
    </source>
</evidence>
<reference evidence="17" key="2">
    <citation type="submission" date="2025-08" db="UniProtKB">
        <authorList>
            <consortium name="Ensembl"/>
        </authorList>
    </citation>
    <scope>IDENTIFICATION</scope>
</reference>
<dbReference type="InterPro" id="IPR039997">
    <property type="entry name" value="TFE"/>
</dbReference>
<dbReference type="InterPro" id="IPR017919">
    <property type="entry name" value="TFIIE/TFIIEa_HTH"/>
</dbReference>
<dbReference type="EMBL" id="AFYH01171531">
    <property type="status" value="NOT_ANNOTATED_CDS"/>
    <property type="molecule type" value="Genomic_DNA"/>
</dbReference>